<organism evidence="9 10">
    <name type="scientific">Halanaerobium kushneri</name>
    <dbReference type="NCBI Taxonomy" id="56779"/>
    <lineage>
        <taxon>Bacteria</taxon>
        <taxon>Bacillati</taxon>
        <taxon>Bacillota</taxon>
        <taxon>Clostridia</taxon>
        <taxon>Halanaerobiales</taxon>
        <taxon>Halanaerobiaceae</taxon>
        <taxon>Halanaerobium</taxon>
    </lineage>
</organism>
<reference evidence="10" key="1">
    <citation type="submission" date="2017-01" db="EMBL/GenBank/DDBJ databases">
        <authorList>
            <person name="Varghese N."/>
            <person name="Submissions S."/>
        </authorList>
    </citation>
    <scope>NUCLEOTIDE SEQUENCE [LARGE SCALE GENOMIC DNA]</scope>
    <source>
        <strain evidence="10">ATCC 700103</strain>
    </source>
</reference>
<keyword evidence="5 7" id="KW-1133">Transmembrane helix</keyword>
<dbReference type="PANTHER" id="PTHR30193:SF1">
    <property type="entry name" value="ABC TRANSPORTER PERMEASE PROTEIN YESP-RELATED"/>
    <property type="match status" value="1"/>
</dbReference>
<evidence type="ECO:0000256" key="5">
    <source>
        <dbReference type="ARBA" id="ARBA00022989"/>
    </source>
</evidence>
<dbReference type="GO" id="GO:0005886">
    <property type="term" value="C:plasma membrane"/>
    <property type="evidence" value="ECO:0007669"/>
    <property type="project" value="UniProtKB-SubCell"/>
</dbReference>
<dbReference type="InterPro" id="IPR035906">
    <property type="entry name" value="MetI-like_sf"/>
</dbReference>
<dbReference type="SUPFAM" id="SSF161098">
    <property type="entry name" value="MetI-like"/>
    <property type="match status" value="1"/>
</dbReference>
<evidence type="ECO:0000256" key="4">
    <source>
        <dbReference type="ARBA" id="ARBA00022692"/>
    </source>
</evidence>
<dbReference type="GO" id="GO:0055085">
    <property type="term" value="P:transmembrane transport"/>
    <property type="evidence" value="ECO:0007669"/>
    <property type="project" value="InterPro"/>
</dbReference>
<feature type="transmembrane region" description="Helical" evidence="7">
    <location>
        <begin position="125"/>
        <end position="143"/>
    </location>
</feature>
<dbReference type="EMBL" id="FTNC01000041">
    <property type="protein sequence ID" value="SIR58923.1"/>
    <property type="molecule type" value="Genomic_DNA"/>
</dbReference>
<dbReference type="InterPro" id="IPR000515">
    <property type="entry name" value="MetI-like"/>
</dbReference>
<evidence type="ECO:0000313" key="9">
    <source>
        <dbReference type="EMBL" id="SIR58923.1"/>
    </source>
</evidence>
<feature type="transmembrane region" description="Helical" evidence="7">
    <location>
        <begin position="175"/>
        <end position="199"/>
    </location>
</feature>
<gene>
    <name evidence="9" type="ORF">SAMN05421834_1419</name>
</gene>
<evidence type="ECO:0000256" key="1">
    <source>
        <dbReference type="ARBA" id="ARBA00004651"/>
    </source>
</evidence>
<evidence type="ECO:0000256" key="3">
    <source>
        <dbReference type="ARBA" id="ARBA00022475"/>
    </source>
</evidence>
<dbReference type="RefSeq" id="WP_199505757.1">
    <property type="nucleotide sequence ID" value="NZ_FTNC01000041.1"/>
</dbReference>
<evidence type="ECO:0000256" key="2">
    <source>
        <dbReference type="ARBA" id="ARBA00022448"/>
    </source>
</evidence>
<name>A0A1N7C5Z7_9FIRM</name>
<feature type="transmembrane region" description="Helical" evidence="7">
    <location>
        <begin position="28"/>
        <end position="50"/>
    </location>
</feature>
<comment type="similarity">
    <text evidence="7">Belongs to the binding-protein-dependent transport system permease family.</text>
</comment>
<dbReference type="CDD" id="cd06261">
    <property type="entry name" value="TM_PBP2"/>
    <property type="match status" value="1"/>
</dbReference>
<comment type="subcellular location">
    <subcellularLocation>
        <location evidence="1 7">Cell membrane</location>
        <topology evidence="1 7">Multi-pass membrane protein</topology>
    </subcellularLocation>
</comment>
<dbReference type="InterPro" id="IPR051393">
    <property type="entry name" value="ABC_transporter_permease"/>
</dbReference>
<evidence type="ECO:0000313" key="10">
    <source>
        <dbReference type="Proteomes" id="UP000185669"/>
    </source>
</evidence>
<dbReference type="Proteomes" id="UP000185669">
    <property type="component" value="Unassembled WGS sequence"/>
</dbReference>
<dbReference type="PROSITE" id="PS50928">
    <property type="entry name" value="ABC_TM1"/>
    <property type="match status" value="1"/>
</dbReference>
<keyword evidence="4 7" id="KW-0812">Transmembrane</keyword>
<keyword evidence="10" id="KW-1185">Reference proteome</keyword>
<accession>A0A1N7C5Z7</accession>
<evidence type="ECO:0000256" key="6">
    <source>
        <dbReference type="ARBA" id="ARBA00023136"/>
    </source>
</evidence>
<feature type="domain" description="ABC transmembrane type-1" evidence="8">
    <location>
        <begin position="84"/>
        <end position="301"/>
    </location>
</feature>
<evidence type="ECO:0000256" key="7">
    <source>
        <dbReference type="RuleBase" id="RU363032"/>
    </source>
</evidence>
<feature type="transmembrane region" description="Helical" evidence="7">
    <location>
        <begin position="279"/>
        <end position="302"/>
    </location>
</feature>
<feature type="transmembrane region" description="Helical" evidence="7">
    <location>
        <begin position="92"/>
        <end position="113"/>
    </location>
</feature>
<feature type="transmembrane region" description="Helical" evidence="7">
    <location>
        <begin position="220"/>
        <end position="239"/>
    </location>
</feature>
<dbReference type="PANTHER" id="PTHR30193">
    <property type="entry name" value="ABC TRANSPORTER PERMEASE PROTEIN"/>
    <property type="match status" value="1"/>
</dbReference>
<dbReference type="STRING" id="56779.SAMN05421834_1419"/>
<keyword evidence="2 7" id="KW-0813">Transport</keyword>
<proteinExistence type="inferred from homology"/>
<sequence length="316" mass="35935">MNNKFEALDTVRSLDAGMNKKKWIKENLTGYVFILPWLIGFLAFLAFPLLRSLYYSLTEYTIVGDPSWVGLRNYIEIFTDDPKFWTSLKVTFYYVVFAVPLRLASALALALVFRKARPFTNFYRAAYYVPSILGGSVAISVIWRQLFSSQGAFNDFLVAIGVMGDRISWIGHPDYAIWTIIILAAWQFGSPMIIFLAGLKQIPKGLYEAAEIDGAGKIQQFFSVTLPLLTPVIFFNLIMQMVKMFMVFTQVYIITEGGPLNRTLVYAVYLYRKGISNGYLGYGSALAWIILVLLTIVTILLFKTSNKWVYYESEGE</sequence>
<dbReference type="Gene3D" id="1.10.3720.10">
    <property type="entry name" value="MetI-like"/>
    <property type="match status" value="1"/>
</dbReference>
<keyword evidence="3" id="KW-1003">Cell membrane</keyword>
<dbReference type="AlphaFoldDB" id="A0A1N7C5Z7"/>
<protein>
    <submittedName>
        <fullName evidence="9">Carbohydrate ABC transporter membrane protein 1, CUT1 family</fullName>
    </submittedName>
</protein>
<keyword evidence="6 7" id="KW-0472">Membrane</keyword>
<dbReference type="Pfam" id="PF00528">
    <property type="entry name" value="BPD_transp_1"/>
    <property type="match status" value="1"/>
</dbReference>
<evidence type="ECO:0000259" key="8">
    <source>
        <dbReference type="PROSITE" id="PS50928"/>
    </source>
</evidence>